<keyword evidence="4" id="KW-1185">Reference proteome</keyword>
<proteinExistence type="predicted"/>
<accession>A0ABN1UIH1</accession>
<organism evidence="3 4">
    <name type="scientific">Streptomyces hebeiensis</name>
    <dbReference type="NCBI Taxonomy" id="229486"/>
    <lineage>
        <taxon>Bacteria</taxon>
        <taxon>Bacillati</taxon>
        <taxon>Actinomycetota</taxon>
        <taxon>Actinomycetes</taxon>
        <taxon>Kitasatosporales</taxon>
        <taxon>Streptomycetaceae</taxon>
        <taxon>Streptomyces</taxon>
    </lineage>
</organism>
<name>A0ABN1UIH1_9ACTN</name>
<comment type="caution">
    <text evidence="3">The sequence shown here is derived from an EMBL/GenBank/DDBJ whole genome shotgun (WGS) entry which is preliminary data.</text>
</comment>
<reference evidence="3 4" key="1">
    <citation type="journal article" date="2019" name="Int. J. Syst. Evol. Microbiol.">
        <title>The Global Catalogue of Microorganisms (GCM) 10K type strain sequencing project: providing services to taxonomists for standard genome sequencing and annotation.</title>
        <authorList>
            <consortium name="The Broad Institute Genomics Platform"/>
            <consortium name="The Broad Institute Genome Sequencing Center for Infectious Disease"/>
            <person name="Wu L."/>
            <person name="Ma J."/>
        </authorList>
    </citation>
    <scope>NUCLEOTIDE SEQUENCE [LARGE SCALE GENOMIC DNA]</scope>
    <source>
        <strain evidence="3 4">JCM 12696</strain>
    </source>
</reference>
<dbReference type="RefSeq" id="WP_344268388.1">
    <property type="nucleotide sequence ID" value="NZ_BAAAKV010000001.1"/>
</dbReference>
<feature type="compositionally biased region" description="Basic and acidic residues" evidence="1">
    <location>
        <begin position="104"/>
        <end position="119"/>
    </location>
</feature>
<feature type="region of interest" description="Disordered" evidence="1">
    <location>
        <begin position="76"/>
        <end position="129"/>
    </location>
</feature>
<feature type="compositionally biased region" description="Basic and acidic residues" evidence="1">
    <location>
        <begin position="85"/>
        <end position="95"/>
    </location>
</feature>
<feature type="domain" description="NERD" evidence="2">
    <location>
        <begin position="158"/>
        <end position="203"/>
    </location>
</feature>
<dbReference type="Pfam" id="PF08378">
    <property type="entry name" value="NERD"/>
    <property type="match status" value="1"/>
</dbReference>
<dbReference type="EMBL" id="BAAAKV010000001">
    <property type="protein sequence ID" value="GAA1149563.1"/>
    <property type="molecule type" value="Genomic_DNA"/>
</dbReference>
<evidence type="ECO:0000313" key="4">
    <source>
        <dbReference type="Proteomes" id="UP001501371"/>
    </source>
</evidence>
<evidence type="ECO:0000259" key="2">
    <source>
        <dbReference type="Pfam" id="PF08378"/>
    </source>
</evidence>
<dbReference type="Proteomes" id="UP001501371">
    <property type="component" value="Unassembled WGS sequence"/>
</dbReference>
<evidence type="ECO:0000256" key="1">
    <source>
        <dbReference type="SAM" id="MobiDB-lite"/>
    </source>
</evidence>
<protein>
    <submittedName>
        <fullName evidence="3">NERD domain-containing protein</fullName>
    </submittedName>
</protein>
<sequence length="327" mass="34485">MTRLRVTPVRSRGRDRLYVSLPNGTTVAWYDAEPAADGLGPGAGGRSGRVSVLPGTDTEAVLAALAPYLTGDVAVGPPPVPTPAELDRLSLHPDDDLAPNRPGEALHGEPEAGEAREVGEATGRWPHGGGPRFGFPFGFRFGFRSGRGADRRVEDLRAQQIVGGHLDRLEDAGWRILHSVPLPGAARIDHVAIGPAGVLAVRTLAARDRRVRISDPMVRTGRSAAEPHLRWARREAERASHALAAAVAPALAVVGAAGPVVRERSGEPEADGGAGTAEDARTAARQDVRVMTDAEIPALAALGGVLKPADIEALYATARDRRTWLRV</sequence>
<gene>
    <name evidence="3" type="ORF">GCM10009654_01020</name>
</gene>
<feature type="region of interest" description="Disordered" evidence="1">
    <location>
        <begin position="262"/>
        <end position="282"/>
    </location>
</feature>
<dbReference type="InterPro" id="IPR011528">
    <property type="entry name" value="NERD"/>
</dbReference>
<evidence type="ECO:0000313" key="3">
    <source>
        <dbReference type="EMBL" id="GAA1149563.1"/>
    </source>
</evidence>